<dbReference type="Pfam" id="PF08448">
    <property type="entry name" value="PAS_4"/>
    <property type="match status" value="1"/>
</dbReference>
<dbReference type="SMART" id="SM00448">
    <property type="entry name" value="REC"/>
    <property type="match status" value="1"/>
</dbReference>
<dbReference type="Gene3D" id="3.30.565.10">
    <property type="entry name" value="Histidine kinase-like ATPase, C-terminal domain"/>
    <property type="match status" value="1"/>
</dbReference>
<feature type="modified residue" description="4-aspartylphosphate" evidence="5">
    <location>
        <position position="539"/>
    </location>
</feature>
<dbReference type="CDD" id="cd16922">
    <property type="entry name" value="HATPase_EvgS-ArcB-TorS-like"/>
    <property type="match status" value="1"/>
</dbReference>
<dbReference type="PROSITE" id="PS50110">
    <property type="entry name" value="RESPONSE_REGULATORY"/>
    <property type="match status" value="1"/>
</dbReference>
<dbReference type="InterPro" id="IPR001789">
    <property type="entry name" value="Sig_transdc_resp-reg_receiver"/>
</dbReference>
<sequence length="609" mass="68185">MAKNNGNMQVIKEDNIKEGSYYHSGFDAVVRKNDTVQFNQMFPLKTSKDYSDSALGVLSTREKNQRLRKGLFTNPDKETIKEFDLRKFKAEPATPGVNEADALRKETEQLAKMCSWGYTIDSQEFFCTEFVHTLLRIPAGKTISDFHSFLPYFVEEDRETLSSDWSQALRSGKAFSSVTRLGHVQENTWIRLSINPVYKEGILIKMIGTLQDVTDSKETELKVTGEKEKAEQATKAKSEFVSLMSHEIRTPLNAIMGLTYLLLQEENIDQKHKENLQSIHFSSQNMLALINNTLDFSRIEAGKIEIEKVNFQLTDLLKKIHRSLSNRALEKQLDFSLCIGENTPAEVAGDPARLTQVLNNLMSNAIKFTNKGSVKLSVDVVYQSDNDWVLEFSVADTGVGIPEDRQQQIFESFVQASAATHRQYGGTGLGLAITKKIVELQNGSILLKSTPGEGSVFSVRLRFVKPSASYDSHQSFGQDTLFNSTLKDAKVLVIDDNAMNNMVASKLLSSWQAEVDTAGDGLAALEKIKVNTYDLVLMDLQMPVMNGFDAIAEIRKMGYNMPIIALTANASEEEKKRILAIGGNDYLTKPFVPQELHDKIQQSLQPVCL</sequence>
<dbReference type="InterPro" id="IPR035965">
    <property type="entry name" value="PAS-like_dom_sf"/>
</dbReference>
<protein>
    <recommendedName>
        <fullName evidence="2">histidine kinase</fullName>
        <ecNumber evidence="2">2.7.13.3</ecNumber>
    </recommendedName>
</protein>
<evidence type="ECO:0000256" key="3">
    <source>
        <dbReference type="ARBA" id="ARBA00022553"/>
    </source>
</evidence>
<dbReference type="SUPFAM" id="SSF55874">
    <property type="entry name" value="ATPase domain of HSP90 chaperone/DNA topoisomerase II/histidine kinase"/>
    <property type="match status" value="1"/>
</dbReference>
<dbReference type="SUPFAM" id="SSF47384">
    <property type="entry name" value="Homodimeric domain of signal transducing histidine kinase"/>
    <property type="match status" value="1"/>
</dbReference>
<dbReference type="InterPro" id="IPR003594">
    <property type="entry name" value="HATPase_dom"/>
</dbReference>
<dbReference type="PANTHER" id="PTHR45339:SF1">
    <property type="entry name" value="HYBRID SIGNAL TRANSDUCTION HISTIDINE KINASE J"/>
    <property type="match status" value="1"/>
</dbReference>
<evidence type="ECO:0000256" key="2">
    <source>
        <dbReference type="ARBA" id="ARBA00012438"/>
    </source>
</evidence>
<dbReference type="SMART" id="SM00387">
    <property type="entry name" value="HATPase_c"/>
    <property type="match status" value="1"/>
</dbReference>
<evidence type="ECO:0000259" key="7">
    <source>
        <dbReference type="PROSITE" id="PS50110"/>
    </source>
</evidence>
<dbReference type="PANTHER" id="PTHR45339">
    <property type="entry name" value="HYBRID SIGNAL TRANSDUCTION HISTIDINE KINASE J"/>
    <property type="match status" value="1"/>
</dbReference>
<feature type="domain" description="Response regulatory" evidence="7">
    <location>
        <begin position="490"/>
        <end position="604"/>
    </location>
</feature>
<accession>A0ABW6BV20</accession>
<dbReference type="SUPFAM" id="SSF52172">
    <property type="entry name" value="CheY-like"/>
    <property type="match status" value="1"/>
</dbReference>
<proteinExistence type="predicted"/>
<comment type="caution">
    <text evidence="8">The sequence shown here is derived from an EMBL/GenBank/DDBJ whole genome shotgun (WGS) entry which is preliminary data.</text>
</comment>
<dbReference type="InterPro" id="IPR036890">
    <property type="entry name" value="HATPase_C_sf"/>
</dbReference>
<dbReference type="InterPro" id="IPR005467">
    <property type="entry name" value="His_kinase_dom"/>
</dbReference>
<dbReference type="Pfam" id="PF00512">
    <property type="entry name" value="HisKA"/>
    <property type="match status" value="1"/>
</dbReference>
<dbReference type="InterPro" id="IPR003661">
    <property type="entry name" value="HisK_dim/P_dom"/>
</dbReference>
<evidence type="ECO:0000313" key="8">
    <source>
        <dbReference type="EMBL" id="MFD3000936.1"/>
    </source>
</evidence>
<comment type="catalytic activity">
    <reaction evidence="1">
        <text>ATP + protein L-histidine = ADP + protein N-phospho-L-histidine.</text>
        <dbReference type="EC" id="2.7.13.3"/>
    </reaction>
</comment>
<evidence type="ECO:0000256" key="4">
    <source>
        <dbReference type="ARBA" id="ARBA00023012"/>
    </source>
</evidence>
<dbReference type="SMART" id="SM00388">
    <property type="entry name" value="HisKA"/>
    <property type="match status" value="1"/>
</dbReference>
<evidence type="ECO:0000256" key="1">
    <source>
        <dbReference type="ARBA" id="ARBA00000085"/>
    </source>
</evidence>
<name>A0ABW6BV20_9BACT</name>
<dbReference type="InterPro" id="IPR036097">
    <property type="entry name" value="HisK_dim/P_sf"/>
</dbReference>
<dbReference type="InterPro" id="IPR011006">
    <property type="entry name" value="CheY-like_superfamily"/>
</dbReference>
<dbReference type="InterPro" id="IPR004358">
    <property type="entry name" value="Sig_transdc_His_kin-like_C"/>
</dbReference>
<reference evidence="9" key="1">
    <citation type="journal article" date="2019" name="Int. J. Syst. Evol. Microbiol.">
        <title>The Global Catalogue of Microorganisms (GCM) 10K type strain sequencing project: providing services to taxonomists for standard genome sequencing and annotation.</title>
        <authorList>
            <consortium name="The Broad Institute Genomics Platform"/>
            <consortium name="The Broad Institute Genome Sequencing Center for Infectious Disease"/>
            <person name="Wu L."/>
            <person name="Ma J."/>
        </authorList>
    </citation>
    <scope>NUCLEOTIDE SEQUENCE [LARGE SCALE GENOMIC DNA]</scope>
    <source>
        <strain evidence="9">KCTC 23984</strain>
    </source>
</reference>
<keyword evidence="3 5" id="KW-0597">Phosphoprotein</keyword>
<dbReference type="PROSITE" id="PS50109">
    <property type="entry name" value="HIS_KIN"/>
    <property type="match status" value="1"/>
</dbReference>
<dbReference type="EC" id="2.7.13.3" evidence="2"/>
<dbReference type="EMBL" id="JBHUOX010000007">
    <property type="protein sequence ID" value="MFD3000936.1"/>
    <property type="molecule type" value="Genomic_DNA"/>
</dbReference>
<dbReference type="Proteomes" id="UP001597641">
    <property type="component" value="Unassembled WGS sequence"/>
</dbReference>
<dbReference type="Gene3D" id="3.40.50.2300">
    <property type="match status" value="1"/>
</dbReference>
<dbReference type="CDD" id="cd17546">
    <property type="entry name" value="REC_hyHK_CKI1_RcsC-like"/>
    <property type="match status" value="1"/>
</dbReference>
<dbReference type="PRINTS" id="PR00344">
    <property type="entry name" value="BCTRLSENSOR"/>
</dbReference>
<dbReference type="InterPro" id="IPR013656">
    <property type="entry name" value="PAS_4"/>
</dbReference>
<dbReference type="Gene3D" id="1.10.287.130">
    <property type="match status" value="1"/>
</dbReference>
<gene>
    <name evidence="8" type="ORF">ACFS7Z_11225</name>
</gene>
<evidence type="ECO:0000256" key="5">
    <source>
        <dbReference type="PROSITE-ProRule" id="PRU00169"/>
    </source>
</evidence>
<keyword evidence="9" id="KW-1185">Reference proteome</keyword>
<evidence type="ECO:0000313" key="9">
    <source>
        <dbReference type="Proteomes" id="UP001597641"/>
    </source>
</evidence>
<dbReference type="CDD" id="cd00082">
    <property type="entry name" value="HisKA"/>
    <property type="match status" value="1"/>
</dbReference>
<dbReference type="RefSeq" id="WP_377484509.1">
    <property type="nucleotide sequence ID" value="NZ_JBHUOX010000007.1"/>
</dbReference>
<dbReference type="Pfam" id="PF02518">
    <property type="entry name" value="HATPase_c"/>
    <property type="match status" value="1"/>
</dbReference>
<keyword evidence="4" id="KW-0902">Two-component regulatory system</keyword>
<dbReference type="Pfam" id="PF00072">
    <property type="entry name" value="Response_reg"/>
    <property type="match status" value="1"/>
</dbReference>
<dbReference type="Gene3D" id="3.30.450.20">
    <property type="entry name" value="PAS domain"/>
    <property type="match status" value="1"/>
</dbReference>
<evidence type="ECO:0000259" key="6">
    <source>
        <dbReference type="PROSITE" id="PS50109"/>
    </source>
</evidence>
<feature type="domain" description="Histidine kinase" evidence="6">
    <location>
        <begin position="243"/>
        <end position="465"/>
    </location>
</feature>
<dbReference type="SUPFAM" id="SSF55785">
    <property type="entry name" value="PYP-like sensor domain (PAS domain)"/>
    <property type="match status" value="1"/>
</dbReference>
<organism evidence="8 9">
    <name type="scientific">Pontibacter toksunensis</name>
    <dbReference type="NCBI Taxonomy" id="1332631"/>
    <lineage>
        <taxon>Bacteria</taxon>
        <taxon>Pseudomonadati</taxon>
        <taxon>Bacteroidota</taxon>
        <taxon>Cytophagia</taxon>
        <taxon>Cytophagales</taxon>
        <taxon>Hymenobacteraceae</taxon>
        <taxon>Pontibacter</taxon>
    </lineage>
</organism>